<dbReference type="GO" id="GO:0030425">
    <property type="term" value="C:dendrite"/>
    <property type="evidence" value="ECO:0007669"/>
    <property type="project" value="TreeGrafter"/>
</dbReference>
<dbReference type="VEuPathDB" id="VectorBase:LLOJ008945"/>
<keyword evidence="5 8" id="KW-0472">Membrane</keyword>
<evidence type="ECO:0000256" key="1">
    <source>
        <dbReference type="ARBA" id="ARBA00004651"/>
    </source>
</evidence>
<dbReference type="GO" id="GO:0008049">
    <property type="term" value="P:male courtship behavior"/>
    <property type="evidence" value="ECO:0007669"/>
    <property type="project" value="TreeGrafter"/>
</dbReference>
<dbReference type="EMBL" id="AJWK01030488">
    <property type="status" value="NOT_ANNOTATED_CDS"/>
    <property type="molecule type" value="Genomic_DNA"/>
</dbReference>
<comment type="subcellular location">
    <subcellularLocation>
        <location evidence="1 8">Cell membrane</location>
        <topology evidence="1 8">Multi-pass membrane protein</topology>
    </subcellularLocation>
</comment>
<feature type="transmembrane region" description="Helical" evidence="8">
    <location>
        <begin position="20"/>
        <end position="40"/>
    </location>
</feature>
<reference evidence="9" key="1">
    <citation type="submission" date="2020-05" db="UniProtKB">
        <authorList>
            <consortium name="EnsemblMetazoa"/>
        </authorList>
    </citation>
    <scope>IDENTIFICATION</scope>
    <source>
        <strain evidence="9">Jacobina</strain>
    </source>
</reference>
<accession>A0A1B0CVG0</accession>
<feature type="transmembrane region" description="Helical" evidence="8">
    <location>
        <begin position="308"/>
        <end position="332"/>
    </location>
</feature>
<comment type="function">
    <text evidence="8">Gustatory receptor which mediates acceptance or avoidance behavior, depending on its substrates.</text>
</comment>
<dbReference type="GO" id="GO:0007165">
    <property type="term" value="P:signal transduction"/>
    <property type="evidence" value="ECO:0007669"/>
    <property type="project" value="UniProtKB-KW"/>
</dbReference>
<keyword evidence="3 8" id="KW-0812">Transmembrane</keyword>
<feature type="transmembrane region" description="Helical" evidence="8">
    <location>
        <begin position="275"/>
        <end position="296"/>
    </location>
</feature>
<evidence type="ECO:0000313" key="9">
    <source>
        <dbReference type="EnsemblMetazoa" id="LLOJ008945-PA"/>
    </source>
</evidence>
<comment type="caution">
    <text evidence="8">Lacks conserved residue(s) required for the propagation of feature annotation.</text>
</comment>
<evidence type="ECO:0000256" key="5">
    <source>
        <dbReference type="ARBA" id="ARBA00023136"/>
    </source>
</evidence>
<evidence type="ECO:0000256" key="3">
    <source>
        <dbReference type="ARBA" id="ARBA00022692"/>
    </source>
</evidence>
<keyword evidence="4 8" id="KW-1133">Transmembrane helix</keyword>
<evidence type="ECO:0000256" key="7">
    <source>
        <dbReference type="ARBA" id="ARBA00023224"/>
    </source>
</evidence>
<dbReference type="GO" id="GO:0050909">
    <property type="term" value="P:sensory perception of taste"/>
    <property type="evidence" value="ECO:0007669"/>
    <property type="project" value="InterPro"/>
</dbReference>
<keyword evidence="7 8" id="KW-0807">Transducer</keyword>
<name>A0A1B0CVG0_LUTLO</name>
<feature type="transmembrane region" description="Helical" evidence="8">
    <location>
        <begin position="178"/>
        <end position="203"/>
    </location>
</feature>
<evidence type="ECO:0000256" key="8">
    <source>
        <dbReference type="RuleBase" id="RU363108"/>
    </source>
</evidence>
<feature type="transmembrane region" description="Helical" evidence="8">
    <location>
        <begin position="149"/>
        <end position="172"/>
    </location>
</feature>
<evidence type="ECO:0000256" key="2">
    <source>
        <dbReference type="ARBA" id="ARBA00022475"/>
    </source>
</evidence>
<feature type="transmembrane region" description="Helical" evidence="8">
    <location>
        <begin position="83"/>
        <end position="107"/>
    </location>
</feature>
<dbReference type="Proteomes" id="UP000092461">
    <property type="component" value="Unassembled WGS sequence"/>
</dbReference>
<dbReference type="GO" id="GO:0007635">
    <property type="term" value="P:chemosensory behavior"/>
    <property type="evidence" value="ECO:0007669"/>
    <property type="project" value="TreeGrafter"/>
</dbReference>
<feature type="transmembrane region" description="Helical" evidence="8">
    <location>
        <begin position="383"/>
        <end position="407"/>
    </location>
</feature>
<sequence length="411" mass="48232">MLNFEKAGVSPRIIKLYRILIGFMRVIGRIFGLRCVYYSYKSQRFEVSKLDVIYTAVYFIFSCLAITYLMPNTFDGMQKIMPISFVPAMIGSIQTSLNYFLIAFIYFMEMWNSKKIRDYLNNLSEMSEIEESLLKNATFCELMNPWLYLLFKIGICEIMCLAVCLLNFYFIVKELQSLLFLFGTLLTIYPYIVQFTISTFIYMNILRTNFFLKLLNVNLTQIMEKIQKSNVGNMKEFQRITFSCDLSDRLDKFAIYYNYLSTVTKEYINLYSWQLTLMIVSNFLATTFQLFMQYYFSQLQIRGIMKLNVLSGILSFLYCIFGYTDFLLHGIIGHQMKNETKRTGLILHKMPIHQMDIRFRRSIEMFSLQILNEIPGINVSGMFILDLGLISSIIAAISNYIVILIQFDQAI</sequence>
<evidence type="ECO:0000313" key="10">
    <source>
        <dbReference type="Proteomes" id="UP000092461"/>
    </source>
</evidence>
<dbReference type="PANTHER" id="PTHR21143">
    <property type="entry name" value="INVERTEBRATE GUSTATORY RECEPTOR"/>
    <property type="match status" value="1"/>
</dbReference>
<dbReference type="GO" id="GO:0043025">
    <property type="term" value="C:neuronal cell body"/>
    <property type="evidence" value="ECO:0007669"/>
    <property type="project" value="TreeGrafter"/>
</dbReference>
<keyword evidence="10" id="KW-1185">Reference proteome</keyword>
<dbReference type="Pfam" id="PF08395">
    <property type="entry name" value="7tm_7"/>
    <property type="match status" value="1"/>
</dbReference>
<dbReference type="GO" id="GO:0030424">
    <property type="term" value="C:axon"/>
    <property type="evidence" value="ECO:0007669"/>
    <property type="project" value="TreeGrafter"/>
</dbReference>
<proteinExistence type="inferred from homology"/>
<dbReference type="EnsemblMetazoa" id="LLOJ008945-RA">
    <property type="protein sequence ID" value="LLOJ008945-PA"/>
    <property type="gene ID" value="LLOJ008945"/>
</dbReference>
<keyword evidence="6 8" id="KW-0675">Receptor</keyword>
<dbReference type="GO" id="GO:0005886">
    <property type="term" value="C:plasma membrane"/>
    <property type="evidence" value="ECO:0007669"/>
    <property type="project" value="UniProtKB-SubCell"/>
</dbReference>
<dbReference type="AlphaFoldDB" id="A0A1B0CVG0"/>
<dbReference type="PANTHER" id="PTHR21143:SF133">
    <property type="entry name" value="GUSTATORY AND PHEROMONE RECEPTOR 32A-RELATED"/>
    <property type="match status" value="1"/>
</dbReference>
<comment type="similarity">
    <text evidence="8">Belongs to the insect chemoreceptor superfamily. Gustatory receptor (GR) family.</text>
</comment>
<keyword evidence="2 8" id="KW-1003">Cell membrane</keyword>
<dbReference type="InterPro" id="IPR013604">
    <property type="entry name" value="7TM_chemorcpt"/>
</dbReference>
<organism evidence="9 10">
    <name type="scientific">Lutzomyia longipalpis</name>
    <name type="common">Sand fly</name>
    <dbReference type="NCBI Taxonomy" id="7200"/>
    <lineage>
        <taxon>Eukaryota</taxon>
        <taxon>Metazoa</taxon>
        <taxon>Ecdysozoa</taxon>
        <taxon>Arthropoda</taxon>
        <taxon>Hexapoda</taxon>
        <taxon>Insecta</taxon>
        <taxon>Pterygota</taxon>
        <taxon>Neoptera</taxon>
        <taxon>Endopterygota</taxon>
        <taxon>Diptera</taxon>
        <taxon>Nematocera</taxon>
        <taxon>Psychodoidea</taxon>
        <taxon>Psychodidae</taxon>
        <taxon>Lutzomyia</taxon>
        <taxon>Lutzomyia</taxon>
    </lineage>
</organism>
<evidence type="ECO:0000256" key="6">
    <source>
        <dbReference type="ARBA" id="ARBA00023170"/>
    </source>
</evidence>
<evidence type="ECO:0000256" key="4">
    <source>
        <dbReference type="ARBA" id="ARBA00022989"/>
    </source>
</evidence>
<protein>
    <recommendedName>
        <fullName evidence="8">Gustatory receptor</fullName>
    </recommendedName>
</protein>
<dbReference type="VEuPathDB" id="VectorBase:LLONM1_004977"/>
<feature type="transmembrane region" description="Helical" evidence="8">
    <location>
        <begin position="52"/>
        <end position="71"/>
    </location>
</feature>